<organism evidence="3 4">
    <name type="scientific">Fusarium falciforme</name>
    <dbReference type="NCBI Taxonomy" id="195108"/>
    <lineage>
        <taxon>Eukaryota</taxon>
        <taxon>Fungi</taxon>
        <taxon>Dikarya</taxon>
        <taxon>Ascomycota</taxon>
        <taxon>Pezizomycotina</taxon>
        <taxon>Sordariomycetes</taxon>
        <taxon>Hypocreomycetidae</taxon>
        <taxon>Hypocreales</taxon>
        <taxon>Nectriaceae</taxon>
        <taxon>Fusarium</taxon>
        <taxon>Fusarium solani species complex</taxon>
    </lineage>
</organism>
<feature type="signal peptide" evidence="2">
    <location>
        <begin position="1"/>
        <end position="23"/>
    </location>
</feature>
<evidence type="ECO:0000313" key="4">
    <source>
        <dbReference type="Proteomes" id="UP001152087"/>
    </source>
</evidence>
<evidence type="ECO:0000313" key="3">
    <source>
        <dbReference type="EMBL" id="KAJ4188058.1"/>
    </source>
</evidence>
<comment type="caution">
    <text evidence="3">The sequence shown here is derived from an EMBL/GenBank/DDBJ whole genome shotgun (WGS) entry which is preliminary data.</text>
</comment>
<proteinExistence type="predicted"/>
<feature type="compositionally biased region" description="Polar residues" evidence="1">
    <location>
        <begin position="46"/>
        <end position="67"/>
    </location>
</feature>
<feature type="region of interest" description="Disordered" evidence="1">
    <location>
        <begin position="45"/>
        <end position="70"/>
    </location>
</feature>
<sequence>MAWVTHVFDLSCLLETFPIIVHCTSLDAIYTASLGDRLNQPPHLTLSLTDTRPHTSFSSRDPPSNHTPSVILLPLSPPPNSGPEHVAVQQGLRCLCEQIRYIDAMAILFHFRISSSLRSVSIPVAPQPALRPSSNPHRY</sequence>
<keyword evidence="2" id="KW-0732">Signal</keyword>
<protein>
    <submittedName>
        <fullName evidence="3">Uncharacterized protein</fullName>
    </submittedName>
</protein>
<reference evidence="3" key="1">
    <citation type="submission" date="2022-09" db="EMBL/GenBank/DDBJ databases">
        <title>Fusarium specimens isolated from Avocado Roots.</title>
        <authorList>
            <person name="Stajich J."/>
            <person name="Roper C."/>
            <person name="Heimlech-Rivalta G."/>
        </authorList>
    </citation>
    <scope>NUCLEOTIDE SEQUENCE</scope>
    <source>
        <strain evidence="3">A02</strain>
    </source>
</reference>
<feature type="chain" id="PRO_5040753011" evidence="2">
    <location>
        <begin position="24"/>
        <end position="139"/>
    </location>
</feature>
<gene>
    <name evidence="3" type="ORF">NW755_006852</name>
</gene>
<evidence type="ECO:0000256" key="2">
    <source>
        <dbReference type="SAM" id="SignalP"/>
    </source>
</evidence>
<evidence type="ECO:0000256" key="1">
    <source>
        <dbReference type="SAM" id="MobiDB-lite"/>
    </source>
</evidence>
<keyword evidence="4" id="KW-1185">Reference proteome</keyword>
<name>A0A9W8R529_9HYPO</name>
<dbReference type="EMBL" id="JAOQAV010000016">
    <property type="protein sequence ID" value="KAJ4188058.1"/>
    <property type="molecule type" value="Genomic_DNA"/>
</dbReference>
<accession>A0A9W8R529</accession>
<dbReference type="AlphaFoldDB" id="A0A9W8R529"/>
<dbReference type="Proteomes" id="UP001152087">
    <property type="component" value="Unassembled WGS sequence"/>
</dbReference>